<keyword evidence="4" id="KW-1185">Reference proteome</keyword>
<reference evidence="3 4" key="1">
    <citation type="submission" date="2019-07" db="EMBL/GenBank/DDBJ databases">
        <title>Genomics analysis of Aphanomyces spp. identifies a new class of oomycete effector associated with host adaptation.</title>
        <authorList>
            <person name="Gaulin E."/>
        </authorList>
    </citation>
    <scope>NUCLEOTIDE SEQUENCE [LARGE SCALE GENOMIC DNA]</scope>
    <source>
        <strain evidence="3 4">ATCC 201684</strain>
    </source>
</reference>
<dbReference type="VEuPathDB" id="FungiDB:AeMF1_003254"/>
<gene>
    <name evidence="3" type="ORF">Ae201684_010393</name>
</gene>
<sequence>MGSSSVLRNKSPYYKKKALGREDSGVTPASGRSQRDAAQAKLLAAVGLDLFRTGLAVDNTKPIQKESRHPAVAPNLLSIPEGEQVVPSLKSMPMTQAIVIIDGPVSGNLPGVWLGQRIDAAFSLYQTIVEQHNSLCYVFPLGGDDSDQSLIEAETARNHLVHRGVSPHHIVMDCNSANTIDNIVSLVRCLRHLRISIVRVVSSLYHMPRLQQYFGRLLGACHDMKFQIFYHPTAHDHLSRQQQADKEAAEQAVVIRSRQYLEDAVRLVSLQFAQHTLPPPGPARAFYT</sequence>
<feature type="region of interest" description="Disordered" evidence="1">
    <location>
        <begin position="1"/>
        <end position="33"/>
    </location>
</feature>
<dbReference type="PANTHER" id="PTHR30336:SF20">
    <property type="entry name" value="DUF218 DOMAIN-CONTAINING PROTEIN"/>
    <property type="match status" value="1"/>
</dbReference>
<protein>
    <recommendedName>
        <fullName evidence="2">DUF218 domain-containing protein</fullName>
    </recommendedName>
</protein>
<dbReference type="Proteomes" id="UP000481153">
    <property type="component" value="Unassembled WGS sequence"/>
</dbReference>
<dbReference type="GO" id="GO:0005886">
    <property type="term" value="C:plasma membrane"/>
    <property type="evidence" value="ECO:0007669"/>
    <property type="project" value="TreeGrafter"/>
</dbReference>
<dbReference type="CDD" id="cd06259">
    <property type="entry name" value="YdcF-like"/>
    <property type="match status" value="1"/>
</dbReference>
<dbReference type="InterPro" id="IPR051599">
    <property type="entry name" value="Cell_Envelope_Assoc"/>
</dbReference>
<dbReference type="Pfam" id="PF02698">
    <property type="entry name" value="DUF218"/>
    <property type="match status" value="1"/>
</dbReference>
<name>A0A6G0WYK5_9STRA</name>
<dbReference type="PANTHER" id="PTHR30336">
    <property type="entry name" value="INNER MEMBRANE PROTEIN, PROBABLE PERMEASE"/>
    <property type="match status" value="1"/>
</dbReference>
<dbReference type="InterPro" id="IPR003848">
    <property type="entry name" value="DUF218"/>
</dbReference>
<dbReference type="AlphaFoldDB" id="A0A6G0WYK5"/>
<accession>A0A6G0WYK5</accession>
<evidence type="ECO:0000256" key="1">
    <source>
        <dbReference type="SAM" id="MobiDB-lite"/>
    </source>
</evidence>
<evidence type="ECO:0000259" key="2">
    <source>
        <dbReference type="Pfam" id="PF02698"/>
    </source>
</evidence>
<dbReference type="Gene3D" id="3.40.50.620">
    <property type="entry name" value="HUPs"/>
    <property type="match status" value="1"/>
</dbReference>
<evidence type="ECO:0000313" key="4">
    <source>
        <dbReference type="Proteomes" id="UP000481153"/>
    </source>
</evidence>
<proteinExistence type="predicted"/>
<comment type="caution">
    <text evidence="3">The sequence shown here is derived from an EMBL/GenBank/DDBJ whole genome shotgun (WGS) entry which is preliminary data.</text>
</comment>
<evidence type="ECO:0000313" key="3">
    <source>
        <dbReference type="EMBL" id="KAF0732687.1"/>
    </source>
</evidence>
<organism evidence="3 4">
    <name type="scientific">Aphanomyces euteiches</name>
    <dbReference type="NCBI Taxonomy" id="100861"/>
    <lineage>
        <taxon>Eukaryota</taxon>
        <taxon>Sar</taxon>
        <taxon>Stramenopiles</taxon>
        <taxon>Oomycota</taxon>
        <taxon>Saprolegniomycetes</taxon>
        <taxon>Saprolegniales</taxon>
        <taxon>Verrucalvaceae</taxon>
        <taxon>Aphanomyces</taxon>
    </lineage>
</organism>
<dbReference type="EMBL" id="VJMJ01000130">
    <property type="protein sequence ID" value="KAF0732687.1"/>
    <property type="molecule type" value="Genomic_DNA"/>
</dbReference>
<dbReference type="InterPro" id="IPR014729">
    <property type="entry name" value="Rossmann-like_a/b/a_fold"/>
</dbReference>
<feature type="domain" description="DUF218" evidence="2">
    <location>
        <begin position="112"/>
        <end position="239"/>
    </location>
</feature>